<evidence type="ECO:0000313" key="6">
    <source>
        <dbReference type="Proteomes" id="UP000399805"/>
    </source>
</evidence>
<dbReference type="InterPro" id="IPR036390">
    <property type="entry name" value="WH_DNA-bd_sf"/>
</dbReference>
<dbReference type="InterPro" id="IPR036388">
    <property type="entry name" value="WH-like_DNA-bd_sf"/>
</dbReference>
<dbReference type="PANTHER" id="PTHR43537">
    <property type="entry name" value="TRANSCRIPTIONAL REGULATOR, GNTR FAMILY"/>
    <property type="match status" value="1"/>
</dbReference>
<dbReference type="Gene3D" id="1.20.120.530">
    <property type="entry name" value="GntR ligand-binding domain-like"/>
    <property type="match status" value="1"/>
</dbReference>
<evidence type="ECO:0000259" key="4">
    <source>
        <dbReference type="PROSITE" id="PS50949"/>
    </source>
</evidence>
<protein>
    <recommendedName>
        <fullName evidence="4">HTH gntR-type domain-containing protein</fullName>
    </recommendedName>
</protein>
<feature type="domain" description="HTH gntR-type" evidence="4">
    <location>
        <begin position="8"/>
        <end position="76"/>
    </location>
</feature>
<dbReference type="PROSITE" id="PS50949">
    <property type="entry name" value="HTH_GNTR"/>
    <property type="match status" value="1"/>
</dbReference>
<dbReference type="EMBL" id="CABVGP010000002">
    <property type="protein sequence ID" value="VVJ21856.1"/>
    <property type="molecule type" value="Genomic_DNA"/>
</dbReference>
<dbReference type="PANTHER" id="PTHR43537:SF24">
    <property type="entry name" value="GLUCONATE OPERON TRANSCRIPTIONAL REPRESSOR"/>
    <property type="match status" value="1"/>
</dbReference>
<dbReference type="SUPFAM" id="SSF46785">
    <property type="entry name" value="Winged helix' DNA-binding domain"/>
    <property type="match status" value="1"/>
</dbReference>
<dbReference type="InterPro" id="IPR008920">
    <property type="entry name" value="TF_FadR/GntR_C"/>
</dbReference>
<name>A0A6I8M2U7_9PSEU</name>
<dbReference type="SUPFAM" id="SSF48008">
    <property type="entry name" value="GntR ligand-binding domain-like"/>
    <property type="match status" value="1"/>
</dbReference>
<dbReference type="GO" id="GO:0003677">
    <property type="term" value="F:DNA binding"/>
    <property type="evidence" value="ECO:0007669"/>
    <property type="project" value="UniProtKB-KW"/>
</dbReference>
<keyword evidence="3" id="KW-0804">Transcription</keyword>
<evidence type="ECO:0000256" key="3">
    <source>
        <dbReference type="ARBA" id="ARBA00023163"/>
    </source>
</evidence>
<keyword evidence="2" id="KW-0238">DNA-binding</keyword>
<keyword evidence="6" id="KW-1185">Reference proteome</keyword>
<sequence>MVKRAGGESLAVAVYEQVRSAILNSGELLPGQRLKPADLSGRYGVSLSVVREALGMLAAKGLVRIDRNRGFHVTPLTEETLADLTEARLINEGAAVRLSVQRGDVSWESEVLAAHHRLASQPLFLPGDPPPRNEEWAQAHIDFHHALIKACGNPILLDICARLTDTAELYRAWSAAGTRQVHRDVAAEHRGLLEAALARDADLAVARFEAHVTRTGQVLASSGLLAADGEPASGAAS</sequence>
<dbReference type="Pfam" id="PF00392">
    <property type="entry name" value="GntR"/>
    <property type="match status" value="1"/>
</dbReference>
<dbReference type="Proteomes" id="UP000399805">
    <property type="component" value="Unassembled WGS sequence"/>
</dbReference>
<dbReference type="GO" id="GO:0003700">
    <property type="term" value="F:DNA-binding transcription factor activity"/>
    <property type="evidence" value="ECO:0007669"/>
    <property type="project" value="InterPro"/>
</dbReference>
<evidence type="ECO:0000313" key="5">
    <source>
        <dbReference type="EMBL" id="VVJ21856.1"/>
    </source>
</evidence>
<dbReference type="Gene3D" id="1.10.10.10">
    <property type="entry name" value="Winged helix-like DNA-binding domain superfamily/Winged helix DNA-binding domain"/>
    <property type="match status" value="1"/>
</dbReference>
<dbReference type="CDD" id="cd07377">
    <property type="entry name" value="WHTH_GntR"/>
    <property type="match status" value="1"/>
</dbReference>
<dbReference type="AlphaFoldDB" id="A0A6I8M2U7"/>
<dbReference type="SMART" id="SM00345">
    <property type="entry name" value="HTH_GNTR"/>
    <property type="match status" value="1"/>
</dbReference>
<reference evidence="5 6" key="1">
    <citation type="submission" date="2019-09" db="EMBL/GenBank/DDBJ databases">
        <authorList>
            <person name="Leyn A S."/>
        </authorList>
    </citation>
    <scope>NUCLEOTIDE SEQUENCE [LARGE SCALE GENOMIC DNA]</scope>
    <source>
        <strain evidence="5">AA231_1</strain>
    </source>
</reference>
<gene>
    <name evidence="5" type="ORF">AA23TX_06870</name>
</gene>
<keyword evidence="1" id="KW-0805">Transcription regulation</keyword>
<evidence type="ECO:0000256" key="1">
    <source>
        <dbReference type="ARBA" id="ARBA00023015"/>
    </source>
</evidence>
<dbReference type="SMART" id="SM00895">
    <property type="entry name" value="FCD"/>
    <property type="match status" value="1"/>
</dbReference>
<dbReference type="Pfam" id="PF07729">
    <property type="entry name" value="FCD"/>
    <property type="match status" value="1"/>
</dbReference>
<organism evidence="5 6">
    <name type="scientific">Amycolatopsis camponoti</name>
    <dbReference type="NCBI Taxonomy" id="2606593"/>
    <lineage>
        <taxon>Bacteria</taxon>
        <taxon>Bacillati</taxon>
        <taxon>Actinomycetota</taxon>
        <taxon>Actinomycetes</taxon>
        <taxon>Pseudonocardiales</taxon>
        <taxon>Pseudonocardiaceae</taxon>
        <taxon>Amycolatopsis</taxon>
    </lineage>
</organism>
<evidence type="ECO:0000256" key="2">
    <source>
        <dbReference type="ARBA" id="ARBA00023125"/>
    </source>
</evidence>
<dbReference type="InterPro" id="IPR000524">
    <property type="entry name" value="Tscrpt_reg_HTH_GntR"/>
</dbReference>
<dbReference type="InterPro" id="IPR011711">
    <property type="entry name" value="GntR_C"/>
</dbReference>
<accession>A0A6I8M2U7</accession>
<proteinExistence type="predicted"/>
<dbReference type="RefSeq" id="WP_155546708.1">
    <property type="nucleotide sequence ID" value="NZ_CABVGP010000002.1"/>
</dbReference>